<dbReference type="InParanoid" id="D7G8V7"/>
<gene>
    <name evidence="4" type="ORF">Esi_0092_0040</name>
</gene>
<dbReference type="InterPro" id="IPR013761">
    <property type="entry name" value="SAM/pointed_sf"/>
</dbReference>
<dbReference type="InterPro" id="IPR001660">
    <property type="entry name" value="SAM"/>
</dbReference>
<name>D7G8V7_ECTSI</name>
<dbReference type="EMBL" id="FN649735">
    <property type="protein sequence ID" value="CBJ28125.1"/>
    <property type="molecule type" value="Genomic_DNA"/>
</dbReference>
<protein>
    <recommendedName>
        <fullName evidence="6">SAM domain-containing protein</fullName>
    </recommendedName>
</protein>
<evidence type="ECO:0000259" key="3">
    <source>
        <dbReference type="PROSITE" id="PS50106"/>
    </source>
</evidence>
<keyword evidence="5" id="KW-1185">Reference proteome</keyword>
<feature type="domain" description="SAM" evidence="2">
    <location>
        <begin position="24"/>
        <end position="71"/>
    </location>
</feature>
<dbReference type="SUPFAM" id="SSF50156">
    <property type="entry name" value="PDZ domain-like"/>
    <property type="match status" value="1"/>
</dbReference>
<dbReference type="InterPro" id="IPR001478">
    <property type="entry name" value="PDZ"/>
</dbReference>
<accession>D7G8V7</accession>
<dbReference type="EMBL" id="FN649160">
    <property type="protein sequence ID" value="CBJ28125.1"/>
    <property type="molecule type" value="Genomic_DNA"/>
</dbReference>
<evidence type="ECO:0000313" key="5">
    <source>
        <dbReference type="Proteomes" id="UP000002630"/>
    </source>
</evidence>
<feature type="compositionally biased region" description="Acidic residues" evidence="1">
    <location>
        <begin position="251"/>
        <end position="281"/>
    </location>
</feature>
<dbReference type="PROSITE" id="PS50106">
    <property type="entry name" value="PDZ"/>
    <property type="match status" value="1"/>
</dbReference>
<proteinExistence type="predicted"/>
<dbReference type="SUPFAM" id="SSF47769">
    <property type="entry name" value="SAM/Pointed domain"/>
    <property type="match status" value="1"/>
</dbReference>
<feature type="domain" description="PDZ" evidence="3">
    <location>
        <begin position="331"/>
        <end position="365"/>
    </location>
</feature>
<dbReference type="AlphaFoldDB" id="D7G8V7"/>
<reference evidence="4 5" key="1">
    <citation type="journal article" date="2010" name="Nature">
        <title>The Ectocarpus genome and the independent evolution of multicellularity in brown algae.</title>
        <authorList>
            <person name="Cock J.M."/>
            <person name="Sterck L."/>
            <person name="Rouze P."/>
            <person name="Scornet D."/>
            <person name="Allen A.E."/>
            <person name="Amoutzias G."/>
            <person name="Anthouard V."/>
            <person name="Artiguenave F."/>
            <person name="Aury J.M."/>
            <person name="Badger J.H."/>
            <person name="Beszteri B."/>
            <person name="Billiau K."/>
            <person name="Bonnet E."/>
            <person name="Bothwell J.H."/>
            <person name="Bowler C."/>
            <person name="Boyen C."/>
            <person name="Brownlee C."/>
            <person name="Carrano C.J."/>
            <person name="Charrier B."/>
            <person name="Cho G.Y."/>
            <person name="Coelho S.M."/>
            <person name="Collen J."/>
            <person name="Corre E."/>
            <person name="Da Silva C."/>
            <person name="Delage L."/>
            <person name="Delaroque N."/>
            <person name="Dittami S.M."/>
            <person name="Doulbeau S."/>
            <person name="Elias M."/>
            <person name="Farnham G."/>
            <person name="Gachon C.M."/>
            <person name="Gschloessl B."/>
            <person name="Heesch S."/>
            <person name="Jabbari K."/>
            <person name="Jubin C."/>
            <person name="Kawai H."/>
            <person name="Kimura K."/>
            <person name="Kloareg B."/>
            <person name="Kupper F.C."/>
            <person name="Lang D."/>
            <person name="Le Bail A."/>
            <person name="Leblanc C."/>
            <person name="Lerouge P."/>
            <person name="Lohr M."/>
            <person name="Lopez P.J."/>
            <person name="Martens C."/>
            <person name="Maumus F."/>
            <person name="Michel G."/>
            <person name="Miranda-Saavedra D."/>
            <person name="Morales J."/>
            <person name="Moreau H."/>
            <person name="Motomura T."/>
            <person name="Nagasato C."/>
            <person name="Napoli C.A."/>
            <person name="Nelson D.R."/>
            <person name="Nyvall-Collen P."/>
            <person name="Peters A.F."/>
            <person name="Pommier C."/>
            <person name="Potin P."/>
            <person name="Poulain J."/>
            <person name="Quesneville H."/>
            <person name="Read B."/>
            <person name="Rensing S.A."/>
            <person name="Ritter A."/>
            <person name="Rousvoal S."/>
            <person name="Samanta M."/>
            <person name="Samson G."/>
            <person name="Schroeder D.C."/>
            <person name="Segurens B."/>
            <person name="Strittmatter M."/>
            <person name="Tonon T."/>
            <person name="Tregear J.W."/>
            <person name="Valentin K."/>
            <person name="von Dassow P."/>
            <person name="Yamagishi T."/>
            <person name="Van de Peer Y."/>
            <person name="Wincker P."/>
        </authorList>
    </citation>
    <scope>NUCLEOTIDE SEQUENCE [LARGE SCALE GENOMIC DNA]</scope>
    <source>
        <strain evidence="5">Ec32 / CCAP1310/4</strain>
    </source>
</reference>
<evidence type="ECO:0008006" key="6">
    <source>
        <dbReference type="Google" id="ProtNLM"/>
    </source>
</evidence>
<feature type="compositionally biased region" description="Polar residues" evidence="1">
    <location>
        <begin position="131"/>
        <end position="140"/>
    </location>
</feature>
<dbReference type="Proteomes" id="UP000002630">
    <property type="component" value="Linkage Group LG10"/>
</dbReference>
<dbReference type="InterPro" id="IPR036034">
    <property type="entry name" value="PDZ_sf"/>
</dbReference>
<evidence type="ECO:0000256" key="1">
    <source>
        <dbReference type="SAM" id="MobiDB-lite"/>
    </source>
</evidence>
<feature type="region of interest" description="Disordered" evidence="1">
    <location>
        <begin position="246"/>
        <end position="286"/>
    </location>
</feature>
<organism evidence="4 5">
    <name type="scientific">Ectocarpus siliculosus</name>
    <name type="common">Brown alga</name>
    <name type="synonym">Conferva siliculosa</name>
    <dbReference type="NCBI Taxonomy" id="2880"/>
    <lineage>
        <taxon>Eukaryota</taxon>
        <taxon>Sar</taxon>
        <taxon>Stramenopiles</taxon>
        <taxon>Ochrophyta</taxon>
        <taxon>PX clade</taxon>
        <taxon>Phaeophyceae</taxon>
        <taxon>Ectocarpales</taxon>
        <taxon>Ectocarpaceae</taxon>
        <taxon>Ectocarpus</taxon>
    </lineage>
</organism>
<evidence type="ECO:0000313" key="4">
    <source>
        <dbReference type="EMBL" id="CBJ28125.1"/>
    </source>
</evidence>
<dbReference type="PROSITE" id="PS50105">
    <property type="entry name" value="SAM_DOMAIN"/>
    <property type="match status" value="1"/>
</dbReference>
<feature type="region of interest" description="Disordered" evidence="1">
    <location>
        <begin position="112"/>
        <end position="200"/>
    </location>
</feature>
<evidence type="ECO:0000259" key="2">
    <source>
        <dbReference type="PROSITE" id="PS50105"/>
    </source>
</evidence>
<sequence>MMRDSSGGDFAATVIPITRSLIFWECTEVRRWLEALQFDSQTLSAVFEKRVSGANLISMVNSDRLGELGITRLTRAQLLWNLKRRIDKGDQKAGTAVDPTVFLGVEERLEELEQGGGGGGGNASYRPYSDNPDSASQQQMVRAMPSPKRVGGGLPVQSEGAGSGEGDLLDLMSMDIGGDGGGAEGSSPERAPEDGSSANEGDTFLAIEAAPQSAPALAAAAAAGTGGGTATQAKKKKKAKSAGKKTFNLIDFDEEGEEDGGAGEEEGEGGDAEEEEEEEVAYSEGAIGPEATVFEVVFPPGRTPNILLEESQPGNKLTVKSFPKRADGSRGTAEADGKIEKGDFLLAVNSIRLEGLGFNDAIRVLTTQQWWW</sequence>
<dbReference type="OrthoDB" id="6022711at2759"/>
<dbReference type="Gene3D" id="2.30.42.10">
    <property type="match status" value="1"/>
</dbReference>